<dbReference type="InterPro" id="IPR050121">
    <property type="entry name" value="Cytochrome_P450_monoxygenase"/>
</dbReference>
<evidence type="ECO:0000256" key="3">
    <source>
        <dbReference type="ARBA" id="ARBA00010617"/>
    </source>
</evidence>
<accession>A0ABR3PZF9</accession>
<evidence type="ECO:0000313" key="9">
    <source>
        <dbReference type="EMBL" id="KAL1407858.1"/>
    </source>
</evidence>
<evidence type="ECO:0000256" key="7">
    <source>
        <dbReference type="ARBA" id="ARBA00023033"/>
    </source>
</evidence>
<reference evidence="9 10" key="1">
    <citation type="submission" date="2023-08" db="EMBL/GenBank/DDBJ databases">
        <title>Annotated Genome Sequence of Vanrija albida AlHP1.</title>
        <authorList>
            <person name="Herzog R."/>
        </authorList>
    </citation>
    <scope>NUCLEOTIDE SEQUENCE [LARGE SCALE GENOMIC DNA]</scope>
    <source>
        <strain evidence="9 10">AlHP1</strain>
    </source>
</reference>
<name>A0ABR3PZF9_9TREE</name>
<keyword evidence="4" id="KW-0479">Metal-binding</keyword>
<evidence type="ECO:0000256" key="2">
    <source>
        <dbReference type="ARBA" id="ARBA00005179"/>
    </source>
</evidence>
<dbReference type="InterPro" id="IPR001128">
    <property type="entry name" value="Cyt_P450"/>
</dbReference>
<keyword evidence="8" id="KW-1133">Transmembrane helix</keyword>
<keyword evidence="5" id="KW-0560">Oxidoreductase</keyword>
<comment type="similarity">
    <text evidence="3">Belongs to the cytochrome P450 family.</text>
</comment>
<keyword evidence="7" id="KW-0503">Monooxygenase</keyword>
<keyword evidence="6" id="KW-0408">Iron</keyword>
<dbReference type="Proteomes" id="UP001565368">
    <property type="component" value="Unassembled WGS sequence"/>
</dbReference>
<gene>
    <name evidence="9" type="ORF">Q8F55_007294</name>
</gene>
<keyword evidence="10" id="KW-1185">Reference proteome</keyword>
<dbReference type="Gene3D" id="1.10.630.10">
    <property type="entry name" value="Cytochrome P450"/>
    <property type="match status" value="2"/>
</dbReference>
<dbReference type="PANTHER" id="PTHR24305:SF166">
    <property type="entry name" value="CYTOCHROME P450 12A4, MITOCHONDRIAL-RELATED"/>
    <property type="match status" value="1"/>
</dbReference>
<feature type="transmembrane region" description="Helical" evidence="8">
    <location>
        <begin position="20"/>
        <end position="43"/>
    </location>
</feature>
<keyword evidence="8" id="KW-0472">Membrane</keyword>
<organism evidence="9 10">
    <name type="scientific">Vanrija albida</name>
    <dbReference type="NCBI Taxonomy" id="181172"/>
    <lineage>
        <taxon>Eukaryota</taxon>
        <taxon>Fungi</taxon>
        <taxon>Dikarya</taxon>
        <taxon>Basidiomycota</taxon>
        <taxon>Agaricomycotina</taxon>
        <taxon>Tremellomycetes</taxon>
        <taxon>Trichosporonales</taxon>
        <taxon>Trichosporonaceae</taxon>
        <taxon>Vanrija</taxon>
    </lineage>
</organism>
<dbReference type="PANTHER" id="PTHR24305">
    <property type="entry name" value="CYTOCHROME P450"/>
    <property type="match status" value="1"/>
</dbReference>
<evidence type="ECO:0000256" key="1">
    <source>
        <dbReference type="ARBA" id="ARBA00001971"/>
    </source>
</evidence>
<evidence type="ECO:0000256" key="8">
    <source>
        <dbReference type="SAM" id="Phobius"/>
    </source>
</evidence>
<comment type="pathway">
    <text evidence="2">Secondary metabolite biosynthesis.</text>
</comment>
<dbReference type="SUPFAM" id="SSF48264">
    <property type="entry name" value="Cytochrome P450"/>
    <property type="match status" value="1"/>
</dbReference>
<keyword evidence="8" id="KW-0812">Transmembrane</keyword>
<evidence type="ECO:0000313" key="10">
    <source>
        <dbReference type="Proteomes" id="UP001565368"/>
    </source>
</evidence>
<evidence type="ECO:0000256" key="5">
    <source>
        <dbReference type="ARBA" id="ARBA00023002"/>
    </source>
</evidence>
<keyword evidence="4" id="KW-0349">Heme</keyword>
<dbReference type="RefSeq" id="XP_069207802.1">
    <property type="nucleotide sequence ID" value="XM_069355731.1"/>
</dbReference>
<evidence type="ECO:0000256" key="4">
    <source>
        <dbReference type="ARBA" id="ARBA00022617"/>
    </source>
</evidence>
<evidence type="ECO:0000256" key="6">
    <source>
        <dbReference type="ARBA" id="ARBA00023004"/>
    </source>
</evidence>
<dbReference type="GeneID" id="95988337"/>
<dbReference type="Pfam" id="PF00067">
    <property type="entry name" value="p450"/>
    <property type="match status" value="2"/>
</dbReference>
<dbReference type="EMBL" id="JBBXJM010000005">
    <property type="protein sequence ID" value="KAL1407858.1"/>
    <property type="molecule type" value="Genomic_DNA"/>
</dbReference>
<proteinExistence type="inferred from homology"/>
<sequence>MPSNSSLPLADVLAPLWAVASAPLVVSVPAALALLALLTWAYLYPRRRAALSASMANLPGPDRTSPVFGNWRDFLDKASDDGTDSSLPLEWTEKWPTGRLHGFFGTHIFYSTDPAALSCILQNDTVFQKPSRLLNLLGILVGGQGLIVLEGDAHRRPRKAMNPTFGPPAIRELVPLFYDKAFELRDKFASFFDPANDGVALARRAEGDDKVVVGGRRKVDVQKFLAEFALDIIGTAGFNHDTAALNDSPSEFTDAWRAMQDALGQKEKRELAQLFAMMPVLEKLPVEAQVKMTAYNDAAVKVGRRLVENKKAALEAAAASGDAKGELGRDLVSLLLKSNLSSKPSEQMSTDEIVDQIRTFLFAGAETTAVAMSGRGQPELRHANGLTYLEYFVREILRIHSPVSNTIRKTVADVVVPLSKPVTGRDGTLVESVVLRKGTTVFIPIASVNVDKKIWGPDASVFNPDRHATEPTVKTPGIYANLLTFIGGPRNCIGYRFSIAEIKVVLFVLLRSFSFETLPQRPEQRRMPSYSYGQGLPLVPEMPLLVRVLE</sequence>
<dbReference type="InterPro" id="IPR036396">
    <property type="entry name" value="Cyt_P450_sf"/>
</dbReference>
<protein>
    <recommendedName>
        <fullName evidence="11">Cytochrome P450</fullName>
    </recommendedName>
</protein>
<evidence type="ECO:0008006" key="11">
    <source>
        <dbReference type="Google" id="ProtNLM"/>
    </source>
</evidence>
<comment type="cofactor">
    <cofactor evidence="1">
        <name>heme</name>
        <dbReference type="ChEBI" id="CHEBI:30413"/>
    </cofactor>
</comment>
<comment type="caution">
    <text evidence="9">The sequence shown here is derived from an EMBL/GenBank/DDBJ whole genome shotgun (WGS) entry which is preliminary data.</text>
</comment>